<organism evidence="1 2">
    <name type="scientific">Amycolatopsis alba DSM 44262</name>
    <dbReference type="NCBI Taxonomy" id="1125972"/>
    <lineage>
        <taxon>Bacteria</taxon>
        <taxon>Bacillati</taxon>
        <taxon>Actinomycetota</taxon>
        <taxon>Actinomycetes</taxon>
        <taxon>Pseudonocardiales</taxon>
        <taxon>Pseudonocardiaceae</taxon>
        <taxon>Amycolatopsis</taxon>
    </lineage>
</organism>
<keyword evidence="2" id="KW-1185">Reference proteome</keyword>
<dbReference type="EMBL" id="NMQU01000131">
    <property type="protein sequence ID" value="OXM44036.1"/>
    <property type="molecule type" value="Genomic_DNA"/>
</dbReference>
<gene>
    <name evidence="1" type="ORF">CFP75_35995</name>
</gene>
<reference evidence="1 2" key="1">
    <citation type="submission" date="2017-07" db="EMBL/GenBank/DDBJ databases">
        <title>Amycolatopsis alba DSM 44262 Genome sequencing and assembly.</title>
        <authorList>
            <person name="Kaur N."/>
            <person name="Mayilraj S."/>
        </authorList>
    </citation>
    <scope>NUCLEOTIDE SEQUENCE [LARGE SCALE GENOMIC DNA]</scope>
    <source>
        <strain evidence="1 2">DSM 44262</strain>
    </source>
</reference>
<sequence length="57" mass="6445">MTEELRHDYLHNAELDTGSVIDPFTRRDDADGPRDIVPLLREATKVATDLLERGGRP</sequence>
<feature type="non-terminal residue" evidence="1">
    <location>
        <position position="57"/>
    </location>
</feature>
<accession>A0A229RBN5</accession>
<proteinExistence type="predicted"/>
<evidence type="ECO:0000313" key="2">
    <source>
        <dbReference type="Proteomes" id="UP000215563"/>
    </source>
</evidence>
<protein>
    <submittedName>
        <fullName evidence="1">Acetyl-CoA carboxylase biotin carboxyl carrier protein subunit</fullName>
    </submittedName>
</protein>
<evidence type="ECO:0000313" key="1">
    <source>
        <dbReference type="EMBL" id="OXM44036.1"/>
    </source>
</evidence>
<dbReference type="Proteomes" id="UP000215563">
    <property type="component" value="Unassembled WGS sequence"/>
</dbReference>
<comment type="caution">
    <text evidence="1">The sequence shown here is derived from an EMBL/GenBank/DDBJ whole genome shotgun (WGS) entry which is preliminary data.</text>
</comment>
<name>A0A229RBN5_AMYAL</name>
<dbReference type="AlphaFoldDB" id="A0A229RBN5"/>